<dbReference type="SUPFAM" id="SSF51206">
    <property type="entry name" value="cAMP-binding domain-like"/>
    <property type="match status" value="1"/>
</dbReference>
<dbReference type="CDD" id="cd00038">
    <property type="entry name" value="CAP_ED"/>
    <property type="match status" value="1"/>
</dbReference>
<dbReference type="Proteomes" id="UP000831113">
    <property type="component" value="Chromosome"/>
</dbReference>
<dbReference type="Pfam" id="PF00027">
    <property type="entry name" value="cNMP_binding"/>
    <property type="match status" value="1"/>
</dbReference>
<dbReference type="InterPro" id="IPR014710">
    <property type="entry name" value="RmlC-like_jellyroll"/>
</dbReference>
<proteinExistence type="predicted"/>
<dbReference type="Gene3D" id="2.60.120.10">
    <property type="entry name" value="Jelly Rolls"/>
    <property type="match status" value="1"/>
</dbReference>
<gene>
    <name evidence="2" type="ORF">MTX78_14715</name>
</gene>
<protein>
    <submittedName>
        <fullName evidence="2">Crp/Fnr family transcriptional regulator</fullName>
    </submittedName>
</protein>
<feature type="domain" description="Cyclic nucleotide-binding" evidence="1">
    <location>
        <begin position="31"/>
        <end position="118"/>
    </location>
</feature>
<dbReference type="RefSeq" id="WP_243795747.1">
    <property type="nucleotide sequence ID" value="NZ_CP094669.1"/>
</dbReference>
<keyword evidence="3" id="KW-1185">Reference proteome</keyword>
<dbReference type="InterPro" id="IPR018490">
    <property type="entry name" value="cNMP-bd_dom_sf"/>
</dbReference>
<name>A0ABY4CWJ6_9BACT</name>
<sequence length="202" mass="22749">MQAFRTYIDVAISSPVSDEDFACICAAFVPKKLKKKAFLLQAGEVCKHFAFVLTGALRLYSVDDKGGEHVLSLGVENWWVGDRESCVLLTPSRYYIDALEDASLLLITHAHMQELIRTVPAMAELMRGLDHRHEIATRKRLEAAITSTAEERYVAFLAQHPSYAHRFPQHLIASYLGILPETLSRIRTKLLQAKTQPVELLS</sequence>
<evidence type="ECO:0000313" key="3">
    <source>
        <dbReference type="Proteomes" id="UP000831113"/>
    </source>
</evidence>
<evidence type="ECO:0000259" key="1">
    <source>
        <dbReference type="Pfam" id="PF00027"/>
    </source>
</evidence>
<dbReference type="EMBL" id="CP094669">
    <property type="protein sequence ID" value="UOG73376.1"/>
    <property type="molecule type" value="Genomic_DNA"/>
</dbReference>
<dbReference type="InterPro" id="IPR000595">
    <property type="entry name" value="cNMP-bd_dom"/>
</dbReference>
<reference evidence="2 3" key="1">
    <citation type="submission" date="2022-03" db="EMBL/GenBank/DDBJ databases">
        <title>Hymenobactersp. isolated from the air.</title>
        <authorList>
            <person name="Won M."/>
            <person name="Kwon S.-W."/>
        </authorList>
    </citation>
    <scope>NUCLEOTIDE SEQUENCE [LARGE SCALE GENOMIC DNA]</scope>
    <source>
        <strain evidence="2 3">KACC 21982</strain>
    </source>
</reference>
<evidence type="ECO:0000313" key="2">
    <source>
        <dbReference type="EMBL" id="UOG73376.1"/>
    </source>
</evidence>
<accession>A0ABY4CWJ6</accession>
<organism evidence="2 3">
    <name type="scientific">Hymenobacter tibetensis</name>
    <dbReference type="NCBI Taxonomy" id="497967"/>
    <lineage>
        <taxon>Bacteria</taxon>
        <taxon>Pseudomonadati</taxon>
        <taxon>Bacteroidota</taxon>
        <taxon>Cytophagia</taxon>
        <taxon>Cytophagales</taxon>
        <taxon>Hymenobacteraceae</taxon>
        <taxon>Hymenobacter</taxon>
    </lineage>
</organism>